<protein>
    <recommendedName>
        <fullName evidence="2">PARP catalytic domain-containing protein</fullName>
    </recommendedName>
</protein>
<name>A0A7S2AU97_9DINO</name>
<evidence type="ECO:0008006" key="2">
    <source>
        <dbReference type="Google" id="ProtNLM"/>
    </source>
</evidence>
<gene>
    <name evidence="1" type="ORF">AAND1436_LOCUS6777</name>
</gene>
<dbReference type="AlphaFoldDB" id="A0A7S2AU97"/>
<reference evidence="1" key="1">
    <citation type="submission" date="2021-01" db="EMBL/GenBank/DDBJ databases">
        <authorList>
            <person name="Corre E."/>
            <person name="Pelletier E."/>
            <person name="Niang G."/>
            <person name="Scheremetjew M."/>
            <person name="Finn R."/>
            <person name="Kale V."/>
            <person name="Holt S."/>
            <person name="Cochrane G."/>
            <person name="Meng A."/>
            <person name="Brown T."/>
            <person name="Cohen L."/>
        </authorList>
    </citation>
    <scope>NUCLEOTIDE SEQUENCE</scope>
    <source>
        <strain evidence="1">CCMP2222</strain>
    </source>
</reference>
<dbReference type="Gene3D" id="3.90.228.10">
    <property type="match status" value="1"/>
</dbReference>
<accession>A0A7S2AU97</accession>
<dbReference type="EMBL" id="HBGQ01013748">
    <property type="protein sequence ID" value="CAD9377561.1"/>
    <property type="molecule type" value="Transcribed_RNA"/>
</dbReference>
<organism evidence="1">
    <name type="scientific">Alexandrium andersonii</name>
    <dbReference type="NCBI Taxonomy" id="327968"/>
    <lineage>
        <taxon>Eukaryota</taxon>
        <taxon>Sar</taxon>
        <taxon>Alveolata</taxon>
        <taxon>Dinophyceae</taxon>
        <taxon>Gonyaulacales</taxon>
        <taxon>Pyrocystaceae</taxon>
        <taxon>Alexandrium</taxon>
    </lineage>
</organism>
<evidence type="ECO:0000313" key="1">
    <source>
        <dbReference type="EMBL" id="CAD9377561.1"/>
    </source>
</evidence>
<dbReference type="PANTHER" id="PTHR36542:SF2">
    <property type="entry name" value="GIG2-LIKE PROTEIN DRED-RELATED"/>
    <property type="match status" value="1"/>
</dbReference>
<dbReference type="PANTHER" id="PTHR36542">
    <property type="entry name" value="GIG2-LIKE PROTEIN DRED-RELATED"/>
    <property type="match status" value="1"/>
</dbReference>
<proteinExistence type="predicted"/>
<dbReference type="SUPFAM" id="SSF56399">
    <property type="entry name" value="ADP-ribosylation"/>
    <property type="match status" value="1"/>
</dbReference>
<dbReference type="GO" id="GO:0005737">
    <property type="term" value="C:cytoplasm"/>
    <property type="evidence" value="ECO:0007669"/>
    <property type="project" value="TreeGrafter"/>
</dbReference>
<sequence length="132" mass="14229">MAEPLATAGDGQPFIAYHGTSRANAQSIQRDGFRPSSGGCGGQGIYVAASRKASRFAHDFHSGDPVLLKCSVTVKRPKYSNADCTNWQNEGFDGCRLERTSRSRNPEWCIASSAQITVLEVRSLAGQARPPN</sequence>